<reference evidence="3" key="1">
    <citation type="submission" date="2019-02" db="EMBL/GenBank/DDBJ databases">
        <title>Complete genome sequence of Rhodoferax sp. Gr-4.</title>
        <authorList>
            <person name="Jin L."/>
        </authorList>
    </citation>
    <scope>NUCLEOTIDE SEQUENCE [LARGE SCALE GENOMIC DNA]</scope>
    <source>
        <strain evidence="3">Gr-4</strain>
    </source>
</reference>
<evidence type="ECO:0008006" key="4">
    <source>
        <dbReference type="Google" id="ProtNLM"/>
    </source>
</evidence>
<feature type="transmembrane region" description="Helical" evidence="1">
    <location>
        <begin position="80"/>
        <end position="99"/>
    </location>
</feature>
<organism evidence="2 3">
    <name type="scientific">Rhodoferax aquaticus</name>
    <dbReference type="NCBI Taxonomy" id="2527691"/>
    <lineage>
        <taxon>Bacteria</taxon>
        <taxon>Pseudomonadati</taxon>
        <taxon>Pseudomonadota</taxon>
        <taxon>Betaproteobacteria</taxon>
        <taxon>Burkholderiales</taxon>
        <taxon>Comamonadaceae</taxon>
        <taxon>Rhodoferax</taxon>
    </lineage>
</organism>
<dbReference type="EMBL" id="CP036282">
    <property type="protein sequence ID" value="QDL56284.1"/>
    <property type="molecule type" value="Genomic_DNA"/>
</dbReference>
<dbReference type="AlphaFoldDB" id="A0A515EUD0"/>
<reference evidence="3" key="2">
    <citation type="journal article" date="2020" name="Int. J. Syst. Evol. Microbiol.">
        <title>Genomic insights into a novel species Rhodoferax aquaticus sp. nov., isolated from freshwater.</title>
        <authorList>
            <person name="Li T."/>
            <person name="Zhuo Y."/>
            <person name="Jin C.Z."/>
            <person name="Wu X."/>
            <person name="Ko S.R."/>
            <person name="Jin F.J."/>
            <person name="Ahn C.Y."/>
            <person name="Oh H.M."/>
            <person name="Lee H.G."/>
            <person name="Jin L."/>
        </authorList>
    </citation>
    <scope>NUCLEOTIDE SEQUENCE [LARGE SCALE GENOMIC DNA]</scope>
    <source>
        <strain evidence="3">Gr-4</strain>
    </source>
</reference>
<name>A0A515EUD0_9BURK</name>
<dbReference type="RefSeq" id="WP_142813723.1">
    <property type="nucleotide sequence ID" value="NZ_CP036282.1"/>
</dbReference>
<keyword evidence="3" id="KW-1185">Reference proteome</keyword>
<evidence type="ECO:0000313" key="2">
    <source>
        <dbReference type="EMBL" id="QDL56284.1"/>
    </source>
</evidence>
<accession>A0A515EUD0</accession>
<protein>
    <recommendedName>
        <fullName evidence="4">DUF883 family protein</fullName>
    </recommendedName>
</protein>
<dbReference type="Proteomes" id="UP000317365">
    <property type="component" value="Chromosome"/>
</dbReference>
<keyword evidence="1" id="KW-1133">Transmembrane helix</keyword>
<keyword evidence="1" id="KW-0472">Membrane</keyword>
<evidence type="ECO:0000313" key="3">
    <source>
        <dbReference type="Proteomes" id="UP000317365"/>
    </source>
</evidence>
<proteinExistence type="predicted"/>
<dbReference type="KEGG" id="rhg:EXZ61_20165"/>
<gene>
    <name evidence="2" type="ORF">EXZ61_20165</name>
</gene>
<sequence>MFNTKAIDQTLDPSIAQGGQLATQAVDSVTHSAQDALRATQHVANEAVHALSDATQQARHSAQHASDATVVYIKENPLKAVAIAAASGAALMVLARWLTHATR</sequence>
<keyword evidence="1" id="KW-0812">Transmembrane</keyword>
<evidence type="ECO:0000256" key="1">
    <source>
        <dbReference type="SAM" id="Phobius"/>
    </source>
</evidence>